<dbReference type="RefSeq" id="WP_344952420.1">
    <property type="nucleotide sequence ID" value="NZ_BAAAZG010000038.1"/>
</dbReference>
<evidence type="ECO:0000313" key="2">
    <source>
        <dbReference type="EMBL" id="GAA4085086.1"/>
    </source>
</evidence>
<keyword evidence="3" id="KW-1185">Reference proteome</keyword>
<protein>
    <recommendedName>
        <fullName evidence="4">ATP-binding protein</fullName>
    </recommendedName>
</protein>
<dbReference type="Proteomes" id="UP001500683">
    <property type="component" value="Unassembled WGS sequence"/>
</dbReference>
<evidence type="ECO:0000256" key="1">
    <source>
        <dbReference type="SAM" id="MobiDB-lite"/>
    </source>
</evidence>
<accession>A0ABP7WB00</accession>
<name>A0ABP7WB00_9ACTN</name>
<organism evidence="2 3">
    <name type="scientific">Actinomadura miaoliensis</name>
    <dbReference type="NCBI Taxonomy" id="430685"/>
    <lineage>
        <taxon>Bacteria</taxon>
        <taxon>Bacillati</taxon>
        <taxon>Actinomycetota</taxon>
        <taxon>Actinomycetes</taxon>
        <taxon>Streptosporangiales</taxon>
        <taxon>Thermomonosporaceae</taxon>
        <taxon>Actinomadura</taxon>
    </lineage>
</organism>
<feature type="compositionally biased region" description="Basic and acidic residues" evidence="1">
    <location>
        <begin position="407"/>
        <end position="416"/>
    </location>
</feature>
<evidence type="ECO:0000313" key="3">
    <source>
        <dbReference type="Proteomes" id="UP001500683"/>
    </source>
</evidence>
<gene>
    <name evidence="2" type="ORF">GCM10022214_51330</name>
</gene>
<comment type="caution">
    <text evidence="2">The sequence shown here is derived from an EMBL/GenBank/DDBJ whole genome shotgun (WGS) entry which is preliminary data.</text>
</comment>
<dbReference type="EMBL" id="BAAAZG010000038">
    <property type="protein sequence ID" value="GAA4085086.1"/>
    <property type="molecule type" value="Genomic_DNA"/>
</dbReference>
<proteinExistence type="predicted"/>
<reference evidence="3" key="1">
    <citation type="journal article" date="2019" name="Int. J. Syst. Evol. Microbiol.">
        <title>The Global Catalogue of Microorganisms (GCM) 10K type strain sequencing project: providing services to taxonomists for standard genome sequencing and annotation.</title>
        <authorList>
            <consortium name="The Broad Institute Genomics Platform"/>
            <consortium name="The Broad Institute Genome Sequencing Center for Infectious Disease"/>
            <person name="Wu L."/>
            <person name="Ma J."/>
        </authorList>
    </citation>
    <scope>NUCLEOTIDE SEQUENCE [LARGE SCALE GENOMIC DNA]</scope>
    <source>
        <strain evidence="3">JCM 16702</strain>
    </source>
</reference>
<evidence type="ECO:0008006" key="4">
    <source>
        <dbReference type="Google" id="ProtNLM"/>
    </source>
</evidence>
<sequence length="425" mass="47910">MDTPREYRTHRPSGRPAPPLILLEGPEKVGKSYTAAQFTGSDKVGDAYWIEFGEVTAEEYGQVPGADYEIIEHDGSFADFYGAIQWVYGKAQAAREAGEKPVLLTIDSMSAEWDLIRAWTNNRAKASRVNRERLEQDPNAEIFIPPNLWNDANDRDYQVMRLLMTFPGIVVMLARGKQTAAFDEATGRPLEGRTDYRVEANKQIGYRASCWVRLSRDEPPLLVGCRKVTGGVKPGVDRPMRLKKNWSLEWLVFEHLGYDPANWEVPNLVSPRPERTPEQIAEDARDPATGFERLGELLQETKACRYESVIVPNERGQDELLPQMIRRLGWERMAASQELHKRMQALWKQTPMAEDRDARLAFTREVIGRDIASSSELTRREAEQVIDRLKSYIAQDSAAGNGGRTRGRADGAKDTDMAAAGKAEA</sequence>
<feature type="region of interest" description="Disordered" evidence="1">
    <location>
        <begin position="396"/>
        <end position="425"/>
    </location>
</feature>